<dbReference type="InterPro" id="IPR001810">
    <property type="entry name" value="F-box_dom"/>
</dbReference>
<protein>
    <recommendedName>
        <fullName evidence="1">F-box domain-containing protein</fullName>
    </recommendedName>
</protein>
<evidence type="ECO:0000313" key="2">
    <source>
        <dbReference type="EMBL" id="KAH0865451.1"/>
    </source>
</evidence>
<feature type="domain" description="F-box" evidence="1">
    <location>
        <begin position="204"/>
        <end position="240"/>
    </location>
</feature>
<dbReference type="PANTHER" id="PTHR33593">
    <property type="entry name" value="DUF1442 FAMILY PROTEIN"/>
    <property type="match status" value="1"/>
</dbReference>
<accession>A0ABQ7YE15</accession>
<gene>
    <name evidence="2" type="ORF">HID58_082662</name>
</gene>
<dbReference type="CDD" id="cd22160">
    <property type="entry name" value="F-box_AtFBL13-like"/>
    <property type="match status" value="1"/>
</dbReference>
<dbReference type="Proteomes" id="UP000824890">
    <property type="component" value="Unassembled WGS sequence"/>
</dbReference>
<dbReference type="Gene3D" id="3.80.10.10">
    <property type="entry name" value="Ribonuclease Inhibitor"/>
    <property type="match status" value="1"/>
</dbReference>
<proteinExistence type="predicted"/>
<dbReference type="InterPro" id="IPR032675">
    <property type="entry name" value="LRR_dom_sf"/>
</dbReference>
<dbReference type="InterPro" id="IPR009902">
    <property type="entry name" value="DUF1442"/>
</dbReference>
<sequence>MKLVWSPETAFNAYIHTVRKCKSYKESSVAEYLSATAAGWNTRLIVETWKRGDPIATSVGLAVAAIHTRGRHICIVPDEESRLEYETVMKGAVVSEATEIVVGDSVEDVVDRLSGVDFLVVDSKRSEYVKALGLANTSKMGAVLVCKNATQKSIPGFKWHRVLRRGTRVVRSVFLPVGRGLDIAHVGASGGGDLKKVHSRWIKHVDPRKLPDELLQLILSKLSTEEAVRTSLLSSRWMDVWKWRSHLVLDMRKVLETTPKERLHRASVQLARSMTKVINNHRGHLESCTIQHYISQYKDGTLQSWIDSVTGLKHTQDLTLINYIPAIRRYKGANLLSLHPDTFSHHSLSSLSLCGFNLIGPDAFSKCKNLKTLNLINIVISQASVLSGVLAAFSSLEVIVLNVNFLTPRGVLKIENNNLKFLQLSSLNEIDRMEVYATCLDVLDIRCIKVNRDNFILVAPNIQVNKNSWLDNHGLNDCPHLYLSVDITDPKEVEILKEVLLMWTNFVMELEIFFKHKKSHREEGECSTNDRTHAKLFANADLYVYNMRLYNFDGSNEEEFAFVSRLLMQKPVILNMMIETSLFPPAKKFNAEAAVAKLMELPKYFKNLKIECF</sequence>
<reference evidence="2 3" key="1">
    <citation type="submission" date="2021-05" db="EMBL/GenBank/DDBJ databases">
        <title>Genome Assembly of Synthetic Allotetraploid Brassica napus Reveals Homoeologous Exchanges between Subgenomes.</title>
        <authorList>
            <person name="Davis J.T."/>
        </authorList>
    </citation>
    <scope>NUCLEOTIDE SEQUENCE [LARGE SCALE GENOMIC DNA]</scope>
    <source>
        <strain evidence="3">cv. Da-Ae</strain>
        <tissue evidence="2">Seedling</tissue>
    </source>
</reference>
<dbReference type="SMART" id="SM00256">
    <property type="entry name" value="FBOX"/>
    <property type="match status" value="1"/>
</dbReference>
<dbReference type="SUPFAM" id="SSF52047">
    <property type="entry name" value="RNI-like"/>
    <property type="match status" value="1"/>
</dbReference>
<dbReference type="InterPro" id="IPR036047">
    <property type="entry name" value="F-box-like_dom_sf"/>
</dbReference>
<dbReference type="InterPro" id="IPR053781">
    <property type="entry name" value="F-box_AtFBL13-like"/>
</dbReference>
<dbReference type="PROSITE" id="PS50181">
    <property type="entry name" value="FBOX"/>
    <property type="match status" value="1"/>
</dbReference>
<name>A0ABQ7YE15_BRANA</name>
<evidence type="ECO:0000259" key="1">
    <source>
        <dbReference type="PROSITE" id="PS50181"/>
    </source>
</evidence>
<dbReference type="PANTHER" id="PTHR33593:SF11">
    <property type="entry name" value="(RAPE) HYPOTHETICAL PROTEIN"/>
    <property type="match status" value="1"/>
</dbReference>
<dbReference type="Pfam" id="PF07279">
    <property type="entry name" value="DUF1442"/>
    <property type="match status" value="1"/>
</dbReference>
<evidence type="ECO:0000313" key="3">
    <source>
        <dbReference type="Proteomes" id="UP000824890"/>
    </source>
</evidence>
<comment type="caution">
    <text evidence="2">The sequence shown here is derived from an EMBL/GenBank/DDBJ whole genome shotgun (WGS) entry which is preliminary data.</text>
</comment>
<organism evidence="2 3">
    <name type="scientific">Brassica napus</name>
    <name type="common">Rape</name>
    <dbReference type="NCBI Taxonomy" id="3708"/>
    <lineage>
        <taxon>Eukaryota</taxon>
        <taxon>Viridiplantae</taxon>
        <taxon>Streptophyta</taxon>
        <taxon>Embryophyta</taxon>
        <taxon>Tracheophyta</taxon>
        <taxon>Spermatophyta</taxon>
        <taxon>Magnoliopsida</taxon>
        <taxon>eudicotyledons</taxon>
        <taxon>Gunneridae</taxon>
        <taxon>Pentapetalae</taxon>
        <taxon>rosids</taxon>
        <taxon>malvids</taxon>
        <taxon>Brassicales</taxon>
        <taxon>Brassicaceae</taxon>
        <taxon>Brassiceae</taxon>
        <taxon>Brassica</taxon>
    </lineage>
</organism>
<dbReference type="SUPFAM" id="SSF81383">
    <property type="entry name" value="F-box domain"/>
    <property type="match status" value="1"/>
</dbReference>
<keyword evidence="3" id="KW-1185">Reference proteome</keyword>
<dbReference type="EMBL" id="JAGKQM010000018">
    <property type="protein sequence ID" value="KAH0865451.1"/>
    <property type="molecule type" value="Genomic_DNA"/>
</dbReference>